<comment type="caution">
    <text evidence="2">The sequence shown here is derived from an EMBL/GenBank/DDBJ whole genome shotgun (WGS) entry which is preliminary data.</text>
</comment>
<gene>
    <name evidence="2" type="ORF">O3M35_011663</name>
</gene>
<evidence type="ECO:0000313" key="3">
    <source>
        <dbReference type="Proteomes" id="UP001461498"/>
    </source>
</evidence>
<dbReference type="Gene3D" id="2.40.10.120">
    <property type="match status" value="1"/>
</dbReference>
<keyword evidence="3" id="KW-1185">Reference proteome</keyword>
<feature type="compositionally biased region" description="Acidic residues" evidence="1">
    <location>
        <begin position="75"/>
        <end position="95"/>
    </location>
</feature>
<dbReference type="SUPFAM" id="SSF50494">
    <property type="entry name" value="Trypsin-like serine proteases"/>
    <property type="match status" value="1"/>
</dbReference>
<protein>
    <submittedName>
        <fullName evidence="2">Uncharacterized protein</fullName>
    </submittedName>
</protein>
<feature type="region of interest" description="Disordered" evidence="1">
    <location>
        <begin position="75"/>
        <end position="109"/>
    </location>
</feature>
<proteinExistence type="predicted"/>
<sequence>MYMWTNTRGGGVYYELNDYITHPTDDIGILITKERIRFSNRVGPACLPFNINKMDLEGLYVTAADNNDEDVEEIREAEEHRDEDEEEVREIEDERVEEKKEMKETKGERVAAVEEMIESEDDNAEDVKKMREAE</sequence>
<reference evidence="2 3" key="1">
    <citation type="submission" date="2022-12" db="EMBL/GenBank/DDBJ databases">
        <title>Chromosome-level genome assembly of true bugs.</title>
        <authorList>
            <person name="Ma L."/>
            <person name="Li H."/>
        </authorList>
    </citation>
    <scope>NUCLEOTIDE SEQUENCE [LARGE SCALE GENOMIC DNA]</scope>
    <source>
        <strain evidence="2">Lab_2022b</strain>
    </source>
</reference>
<dbReference type="AlphaFoldDB" id="A0AAW1D1L7"/>
<evidence type="ECO:0000313" key="2">
    <source>
        <dbReference type="EMBL" id="KAK9502998.1"/>
    </source>
</evidence>
<feature type="compositionally biased region" description="Basic and acidic residues" evidence="1">
    <location>
        <begin position="96"/>
        <end position="109"/>
    </location>
</feature>
<organism evidence="2 3">
    <name type="scientific">Rhynocoris fuscipes</name>
    <dbReference type="NCBI Taxonomy" id="488301"/>
    <lineage>
        <taxon>Eukaryota</taxon>
        <taxon>Metazoa</taxon>
        <taxon>Ecdysozoa</taxon>
        <taxon>Arthropoda</taxon>
        <taxon>Hexapoda</taxon>
        <taxon>Insecta</taxon>
        <taxon>Pterygota</taxon>
        <taxon>Neoptera</taxon>
        <taxon>Paraneoptera</taxon>
        <taxon>Hemiptera</taxon>
        <taxon>Heteroptera</taxon>
        <taxon>Panheteroptera</taxon>
        <taxon>Cimicomorpha</taxon>
        <taxon>Reduviidae</taxon>
        <taxon>Harpactorinae</taxon>
        <taxon>Harpactorini</taxon>
        <taxon>Rhynocoris</taxon>
    </lineage>
</organism>
<dbReference type="Proteomes" id="UP001461498">
    <property type="component" value="Unassembled WGS sequence"/>
</dbReference>
<evidence type="ECO:0000256" key="1">
    <source>
        <dbReference type="SAM" id="MobiDB-lite"/>
    </source>
</evidence>
<dbReference type="InterPro" id="IPR009003">
    <property type="entry name" value="Peptidase_S1_PA"/>
</dbReference>
<name>A0AAW1D1L7_9HEMI</name>
<dbReference type="EMBL" id="JAPXFL010000008">
    <property type="protein sequence ID" value="KAK9502998.1"/>
    <property type="molecule type" value="Genomic_DNA"/>
</dbReference>
<accession>A0AAW1D1L7</accession>